<protein>
    <recommendedName>
        <fullName evidence="4">Tetratricopeptide repeat protein</fullName>
    </recommendedName>
</protein>
<evidence type="ECO:0000256" key="1">
    <source>
        <dbReference type="SAM" id="MobiDB-lite"/>
    </source>
</evidence>
<sequence precursor="true">MNILRWLMKHPILLAWLLAIIAILLNFGMSGKTGDHEQEAAAEHGQPAAEVAGSHAGSEVSQQAGDAAVAQAGAAPSADGSATQNAPAQQDVVAGIQAAPAQLAAPVAPPQPPAPAAPAQPAAPVAPAQPAAPAPAAAAATTQQQAEGAASTSEQPADLLRAAREAYWSNELDSAVEFYSSLLKQSPDSIDYKGELANVYWKLGDTEKASALFVEIAPKLAEQGRVTEAFNMKLYVDMVDPELAKQIDAALDK</sequence>
<accession>A0A656HF38</accession>
<dbReference type="Gene3D" id="1.25.40.10">
    <property type="entry name" value="Tetratricopeptide repeat domain"/>
    <property type="match status" value="1"/>
</dbReference>
<feature type="compositionally biased region" description="Pro residues" evidence="1">
    <location>
        <begin position="107"/>
        <end position="118"/>
    </location>
</feature>
<feature type="compositionally biased region" description="Low complexity" evidence="1">
    <location>
        <begin position="60"/>
        <end position="82"/>
    </location>
</feature>
<evidence type="ECO:0000313" key="2">
    <source>
        <dbReference type="EMBL" id="EIJ35691.1"/>
    </source>
</evidence>
<evidence type="ECO:0008006" key="4">
    <source>
        <dbReference type="Google" id="ProtNLM"/>
    </source>
</evidence>
<dbReference type="Pfam" id="PF14559">
    <property type="entry name" value="TPR_19"/>
    <property type="match status" value="1"/>
</dbReference>
<feature type="region of interest" description="Disordered" evidence="1">
    <location>
        <begin position="104"/>
        <end position="156"/>
    </location>
</feature>
<dbReference type="RefSeq" id="WP_002709591.1">
    <property type="nucleotide sequence ID" value="NZ_JH651384.1"/>
</dbReference>
<feature type="compositionally biased region" description="Low complexity" evidence="1">
    <location>
        <begin position="119"/>
        <end position="146"/>
    </location>
</feature>
<dbReference type="OrthoDB" id="5625835at2"/>
<feature type="region of interest" description="Disordered" evidence="1">
    <location>
        <begin position="34"/>
        <end position="88"/>
    </location>
</feature>
<dbReference type="EMBL" id="JH651384">
    <property type="protein sequence ID" value="EIJ35691.1"/>
    <property type="molecule type" value="Genomic_DNA"/>
</dbReference>
<keyword evidence="3" id="KW-1185">Reference proteome</keyword>
<dbReference type="Proteomes" id="UP000005317">
    <property type="component" value="Unassembled WGS sequence"/>
</dbReference>
<proteinExistence type="predicted"/>
<name>A0A656HF38_THINJ</name>
<organism evidence="2 3">
    <name type="scientific">Thiothrix nivea (strain ATCC 35100 / DSM 5205 / JP2)</name>
    <dbReference type="NCBI Taxonomy" id="870187"/>
    <lineage>
        <taxon>Bacteria</taxon>
        <taxon>Pseudomonadati</taxon>
        <taxon>Pseudomonadota</taxon>
        <taxon>Gammaproteobacteria</taxon>
        <taxon>Thiotrichales</taxon>
        <taxon>Thiotrichaceae</taxon>
        <taxon>Thiothrix</taxon>
    </lineage>
</organism>
<reference evidence="3" key="1">
    <citation type="journal article" date="2011" name="Stand. Genomic Sci.">
        <title>Genome sequence of the filamentous, gliding Thiothrix nivea neotype strain (JP2(T)).</title>
        <authorList>
            <person name="Lapidus A."/>
            <person name="Nolan M."/>
            <person name="Lucas S."/>
            <person name="Glavina Del Rio T."/>
            <person name="Tice H."/>
            <person name="Cheng J.F."/>
            <person name="Tapia R."/>
            <person name="Han C."/>
            <person name="Goodwin L."/>
            <person name="Pitluck S."/>
            <person name="Liolios K."/>
            <person name="Pagani I."/>
            <person name="Ivanova N."/>
            <person name="Huntemann M."/>
            <person name="Mavromatis K."/>
            <person name="Mikhailova N."/>
            <person name="Pati A."/>
            <person name="Chen A."/>
            <person name="Palaniappan K."/>
            <person name="Land M."/>
            <person name="Brambilla E.M."/>
            <person name="Rohde M."/>
            <person name="Abt B."/>
            <person name="Verbarg S."/>
            <person name="Goker M."/>
            <person name="Bristow J."/>
            <person name="Eisen J.A."/>
            <person name="Markowitz V."/>
            <person name="Hugenholtz P."/>
            <person name="Kyrpides N.C."/>
            <person name="Klenk H.P."/>
            <person name="Woyke T."/>
        </authorList>
    </citation>
    <scope>NUCLEOTIDE SEQUENCE [LARGE SCALE GENOMIC DNA]</scope>
    <source>
        <strain evidence="3">ATCC 35100 / DSM 5205 / JP2</strain>
    </source>
</reference>
<gene>
    <name evidence="2" type="ORF">Thini_3168</name>
</gene>
<dbReference type="SUPFAM" id="SSF48452">
    <property type="entry name" value="TPR-like"/>
    <property type="match status" value="1"/>
</dbReference>
<dbReference type="InterPro" id="IPR011990">
    <property type="entry name" value="TPR-like_helical_dom_sf"/>
</dbReference>
<evidence type="ECO:0000313" key="3">
    <source>
        <dbReference type="Proteomes" id="UP000005317"/>
    </source>
</evidence>
<dbReference type="AlphaFoldDB" id="A0A656HF38"/>